<feature type="region of interest" description="Disordered" evidence="5">
    <location>
        <begin position="129"/>
        <end position="181"/>
    </location>
</feature>
<gene>
    <name evidence="8" type="ORF">N656DRAFT_769269</name>
</gene>
<evidence type="ECO:0000256" key="2">
    <source>
        <dbReference type="ARBA" id="ARBA00022692"/>
    </source>
</evidence>
<keyword evidence="9" id="KW-1185">Reference proteome</keyword>
<feature type="region of interest" description="Disordered" evidence="5">
    <location>
        <begin position="243"/>
        <end position="273"/>
    </location>
</feature>
<sequence length="273" mass="29624">MIPFGILTCVSAFLVPLVSSQFITPLTQRQQFRVGEVQKIQYRTKLTNYTIAIWQQQLAGGSANLGPVVFRTTDGPETEFDWQVQLYSFDLAVSNVFFFWLKEGGLENLGSVEVEAMSSAYFNITDEPLPSSSPSIPSTSTSPPSSTTASASSTITSLSTTSSGEHQKGTTSSTPAPSELENSGLNLPVAAQAGIGVGVSIVGLTAIVCGILWFRYVRKQQRMLLELQQQQRVYSQPLDDVEMLKSQTPPLPPPPPFRYHSNATGRSTPVELG</sequence>
<feature type="signal peptide" evidence="7">
    <location>
        <begin position="1"/>
        <end position="20"/>
    </location>
</feature>
<dbReference type="GO" id="GO:0016020">
    <property type="term" value="C:membrane"/>
    <property type="evidence" value="ECO:0007669"/>
    <property type="project" value="UniProtKB-SubCell"/>
</dbReference>
<dbReference type="PANTHER" id="PTHR15549">
    <property type="entry name" value="PAIRED IMMUNOGLOBULIN-LIKE TYPE 2 RECEPTOR"/>
    <property type="match status" value="1"/>
</dbReference>
<dbReference type="RefSeq" id="XP_064669204.1">
    <property type="nucleotide sequence ID" value="XM_064813688.1"/>
</dbReference>
<dbReference type="AlphaFoldDB" id="A0AAN6TC41"/>
<dbReference type="GO" id="GO:0071944">
    <property type="term" value="C:cell periphery"/>
    <property type="evidence" value="ECO:0007669"/>
    <property type="project" value="UniProtKB-ARBA"/>
</dbReference>
<keyword evidence="3 6" id="KW-1133">Transmembrane helix</keyword>
<evidence type="ECO:0000256" key="4">
    <source>
        <dbReference type="ARBA" id="ARBA00023136"/>
    </source>
</evidence>
<name>A0AAN6TC41_9PEZI</name>
<evidence type="ECO:0000256" key="1">
    <source>
        <dbReference type="ARBA" id="ARBA00004167"/>
    </source>
</evidence>
<dbReference type="GeneID" id="89937813"/>
<keyword evidence="7" id="KW-0732">Signal</keyword>
<accession>A0AAN6TC41</accession>
<reference evidence="8" key="2">
    <citation type="submission" date="2023-05" db="EMBL/GenBank/DDBJ databases">
        <authorList>
            <consortium name="Lawrence Berkeley National Laboratory"/>
            <person name="Steindorff A."/>
            <person name="Hensen N."/>
            <person name="Bonometti L."/>
            <person name="Westerberg I."/>
            <person name="Brannstrom I.O."/>
            <person name="Guillou S."/>
            <person name="Cros-Aarteil S."/>
            <person name="Calhoun S."/>
            <person name="Haridas S."/>
            <person name="Kuo A."/>
            <person name="Mondo S."/>
            <person name="Pangilinan J."/>
            <person name="Riley R."/>
            <person name="Labutti K."/>
            <person name="Andreopoulos B."/>
            <person name="Lipzen A."/>
            <person name="Chen C."/>
            <person name="Yanf M."/>
            <person name="Daum C."/>
            <person name="Ng V."/>
            <person name="Clum A."/>
            <person name="Ohm R."/>
            <person name="Martin F."/>
            <person name="Silar P."/>
            <person name="Natvig D."/>
            <person name="Lalanne C."/>
            <person name="Gautier V."/>
            <person name="Ament-Velasquez S.L."/>
            <person name="Kruys A."/>
            <person name="Hutchinson M.I."/>
            <person name="Powell A.J."/>
            <person name="Barry K."/>
            <person name="Miller A.N."/>
            <person name="Grigoriev I.V."/>
            <person name="Debuchy R."/>
            <person name="Gladieux P."/>
            <person name="Thoren M.H."/>
            <person name="Johannesson H."/>
        </authorList>
    </citation>
    <scope>NUCLEOTIDE SEQUENCE</scope>
    <source>
        <strain evidence="8">CBS 508.74</strain>
    </source>
</reference>
<evidence type="ECO:0000256" key="3">
    <source>
        <dbReference type="ARBA" id="ARBA00022989"/>
    </source>
</evidence>
<comment type="subcellular location">
    <subcellularLocation>
        <location evidence="1">Membrane</location>
        <topology evidence="1">Single-pass membrane protein</topology>
    </subcellularLocation>
</comment>
<proteinExistence type="predicted"/>
<feature type="transmembrane region" description="Helical" evidence="6">
    <location>
        <begin position="193"/>
        <end position="214"/>
    </location>
</feature>
<reference evidence="8" key="1">
    <citation type="journal article" date="2023" name="Mol. Phylogenet. Evol.">
        <title>Genome-scale phylogeny and comparative genomics of the fungal order Sordariales.</title>
        <authorList>
            <person name="Hensen N."/>
            <person name="Bonometti L."/>
            <person name="Westerberg I."/>
            <person name="Brannstrom I.O."/>
            <person name="Guillou S."/>
            <person name="Cros-Aarteil S."/>
            <person name="Calhoun S."/>
            <person name="Haridas S."/>
            <person name="Kuo A."/>
            <person name="Mondo S."/>
            <person name="Pangilinan J."/>
            <person name="Riley R."/>
            <person name="LaButti K."/>
            <person name="Andreopoulos B."/>
            <person name="Lipzen A."/>
            <person name="Chen C."/>
            <person name="Yan M."/>
            <person name="Daum C."/>
            <person name="Ng V."/>
            <person name="Clum A."/>
            <person name="Steindorff A."/>
            <person name="Ohm R.A."/>
            <person name="Martin F."/>
            <person name="Silar P."/>
            <person name="Natvig D.O."/>
            <person name="Lalanne C."/>
            <person name="Gautier V."/>
            <person name="Ament-Velasquez S.L."/>
            <person name="Kruys A."/>
            <person name="Hutchinson M.I."/>
            <person name="Powell A.J."/>
            <person name="Barry K."/>
            <person name="Miller A.N."/>
            <person name="Grigoriev I.V."/>
            <person name="Debuchy R."/>
            <person name="Gladieux P."/>
            <person name="Hiltunen Thoren M."/>
            <person name="Johannesson H."/>
        </authorList>
    </citation>
    <scope>NUCLEOTIDE SEQUENCE</scope>
    <source>
        <strain evidence="8">CBS 508.74</strain>
    </source>
</reference>
<evidence type="ECO:0000256" key="7">
    <source>
        <dbReference type="SAM" id="SignalP"/>
    </source>
</evidence>
<evidence type="ECO:0000313" key="9">
    <source>
        <dbReference type="Proteomes" id="UP001302812"/>
    </source>
</evidence>
<feature type="compositionally biased region" description="Polar residues" evidence="5">
    <location>
        <begin position="169"/>
        <end position="181"/>
    </location>
</feature>
<dbReference type="Proteomes" id="UP001302812">
    <property type="component" value="Unassembled WGS sequence"/>
</dbReference>
<dbReference type="InterPro" id="IPR051694">
    <property type="entry name" value="Immunoregulatory_rcpt-like"/>
</dbReference>
<keyword evidence="4 6" id="KW-0472">Membrane</keyword>
<evidence type="ECO:0000256" key="6">
    <source>
        <dbReference type="SAM" id="Phobius"/>
    </source>
</evidence>
<organism evidence="8 9">
    <name type="scientific">Canariomyces notabilis</name>
    <dbReference type="NCBI Taxonomy" id="2074819"/>
    <lineage>
        <taxon>Eukaryota</taxon>
        <taxon>Fungi</taxon>
        <taxon>Dikarya</taxon>
        <taxon>Ascomycota</taxon>
        <taxon>Pezizomycotina</taxon>
        <taxon>Sordariomycetes</taxon>
        <taxon>Sordariomycetidae</taxon>
        <taxon>Sordariales</taxon>
        <taxon>Chaetomiaceae</taxon>
        <taxon>Canariomyces</taxon>
    </lineage>
</organism>
<dbReference type="PANTHER" id="PTHR15549:SF26">
    <property type="entry name" value="AXIAL BUDDING PATTERN PROTEIN 2-RELATED"/>
    <property type="match status" value="1"/>
</dbReference>
<comment type="caution">
    <text evidence="8">The sequence shown here is derived from an EMBL/GenBank/DDBJ whole genome shotgun (WGS) entry which is preliminary data.</text>
</comment>
<feature type="compositionally biased region" description="Low complexity" evidence="5">
    <location>
        <begin position="129"/>
        <end position="163"/>
    </location>
</feature>
<protein>
    <recommendedName>
        <fullName evidence="10">Mid2 domain-containing protein</fullName>
    </recommendedName>
</protein>
<evidence type="ECO:0000256" key="5">
    <source>
        <dbReference type="SAM" id="MobiDB-lite"/>
    </source>
</evidence>
<feature type="chain" id="PRO_5043028974" description="Mid2 domain-containing protein" evidence="7">
    <location>
        <begin position="21"/>
        <end position="273"/>
    </location>
</feature>
<keyword evidence="2 6" id="KW-0812">Transmembrane</keyword>
<evidence type="ECO:0000313" key="8">
    <source>
        <dbReference type="EMBL" id="KAK4111634.1"/>
    </source>
</evidence>
<dbReference type="EMBL" id="MU853345">
    <property type="protein sequence ID" value="KAK4111634.1"/>
    <property type="molecule type" value="Genomic_DNA"/>
</dbReference>
<evidence type="ECO:0008006" key="10">
    <source>
        <dbReference type="Google" id="ProtNLM"/>
    </source>
</evidence>